<dbReference type="EMBL" id="AP011529">
    <property type="protein sequence ID" value="BAI80652.1"/>
    <property type="molecule type" value="Genomic_DNA"/>
</dbReference>
<dbReference type="InterPro" id="IPR015422">
    <property type="entry name" value="PyrdxlP-dep_Trfase_small"/>
</dbReference>
<name>D3PDH9_DEFDS</name>
<dbReference type="RefSeq" id="WP_013007899.1">
    <property type="nucleotide sequence ID" value="NC_013939.1"/>
</dbReference>
<comment type="cofactor">
    <cofactor evidence="1">
        <name>pyridoxal 5'-phosphate</name>
        <dbReference type="ChEBI" id="CHEBI:597326"/>
    </cofactor>
</comment>
<keyword evidence="3" id="KW-0663">Pyridoxal phosphate</keyword>
<dbReference type="PANTHER" id="PTHR48097:SF5">
    <property type="entry name" value="LOW SPECIFICITY L-THREONINE ALDOLASE"/>
    <property type="match status" value="1"/>
</dbReference>
<dbReference type="Gene3D" id="3.40.640.10">
    <property type="entry name" value="Type I PLP-dependent aspartate aminotransferase-like (Major domain)"/>
    <property type="match status" value="1"/>
</dbReference>
<dbReference type="Gene3D" id="3.90.1150.10">
    <property type="entry name" value="Aspartate Aminotransferase, domain 1"/>
    <property type="match status" value="1"/>
</dbReference>
<reference evidence="5 6" key="1">
    <citation type="journal article" date="2010" name="DNA Res.">
        <title>Bacterial lifestyle in a deep-sea hydrothermal vent chimney revealed by the genome sequence of the thermophilic bacterium Deferribacter desulfuricans SSM1.</title>
        <authorList>
            <person name="Takaki Y."/>
            <person name="Shimamura S."/>
            <person name="Nakagawa S."/>
            <person name="Fukuhara Y."/>
            <person name="Horikawa H."/>
            <person name="Ankai A."/>
            <person name="Harada T."/>
            <person name="Hosoyama A."/>
            <person name="Oguchi A."/>
            <person name="Fukui S."/>
            <person name="Fujita N."/>
            <person name="Takami H."/>
            <person name="Takai K."/>
        </authorList>
    </citation>
    <scope>NUCLEOTIDE SEQUENCE [LARGE SCALE GENOMIC DNA]</scope>
    <source>
        <strain evidence="6">DSM 14783 / JCM 11476 / NBRC 101012 / SSM1</strain>
    </source>
</reference>
<dbReference type="InterPro" id="IPR001597">
    <property type="entry name" value="ArAA_b-elim_lyase/Thr_aldolase"/>
</dbReference>
<accession>D3PDH9</accession>
<dbReference type="InterPro" id="IPR015424">
    <property type="entry name" value="PyrdxlP-dep_Trfase"/>
</dbReference>
<dbReference type="GO" id="GO:0006520">
    <property type="term" value="P:amino acid metabolic process"/>
    <property type="evidence" value="ECO:0007669"/>
    <property type="project" value="InterPro"/>
</dbReference>
<dbReference type="SUPFAM" id="SSF53383">
    <property type="entry name" value="PLP-dependent transferases"/>
    <property type="match status" value="1"/>
</dbReference>
<evidence type="ECO:0000256" key="2">
    <source>
        <dbReference type="ARBA" id="ARBA00006966"/>
    </source>
</evidence>
<dbReference type="InterPro" id="IPR015421">
    <property type="entry name" value="PyrdxlP-dep_Trfase_major"/>
</dbReference>
<dbReference type="KEGG" id="ddf:DEFDS_1183"/>
<dbReference type="EC" id="4.1.2.5" evidence="5"/>
<dbReference type="STRING" id="639282.DEFDS_1183"/>
<evidence type="ECO:0000313" key="6">
    <source>
        <dbReference type="Proteomes" id="UP000001520"/>
    </source>
</evidence>
<gene>
    <name evidence="5" type="ordered locus">DEFDS_1183</name>
</gene>
<evidence type="ECO:0000256" key="1">
    <source>
        <dbReference type="ARBA" id="ARBA00001933"/>
    </source>
</evidence>
<feature type="domain" description="Aromatic amino acid beta-eliminating lyase/threonine aldolase" evidence="4">
    <location>
        <begin position="58"/>
        <end position="292"/>
    </location>
</feature>
<dbReference type="GO" id="GO:0004793">
    <property type="term" value="F:threonine aldolase activity"/>
    <property type="evidence" value="ECO:0007669"/>
    <property type="project" value="UniProtKB-EC"/>
</dbReference>
<protein>
    <submittedName>
        <fullName evidence="5">Threonine aldolase</fullName>
        <ecNumber evidence="5">4.1.2.5</ecNumber>
    </submittedName>
</protein>
<comment type="similarity">
    <text evidence="2">Belongs to the threonine aldolase family.</text>
</comment>
<dbReference type="eggNOG" id="COG2008">
    <property type="taxonomic scope" value="Bacteria"/>
</dbReference>
<dbReference type="HOGENOM" id="CLU_049619_1_0_0"/>
<organism evidence="5 6">
    <name type="scientific">Deferribacter desulfuricans (strain DSM 14783 / JCM 11476 / NBRC 101012 / SSM1)</name>
    <dbReference type="NCBI Taxonomy" id="639282"/>
    <lineage>
        <taxon>Bacteria</taxon>
        <taxon>Pseudomonadati</taxon>
        <taxon>Deferribacterota</taxon>
        <taxon>Deferribacteres</taxon>
        <taxon>Deferribacterales</taxon>
        <taxon>Deferribacteraceae</taxon>
        <taxon>Deferribacter</taxon>
    </lineage>
</organism>
<evidence type="ECO:0000259" key="4">
    <source>
        <dbReference type="Pfam" id="PF01212"/>
    </source>
</evidence>
<evidence type="ECO:0000256" key="3">
    <source>
        <dbReference type="ARBA" id="ARBA00022898"/>
    </source>
</evidence>
<dbReference type="Proteomes" id="UP000001520">
    <property type="component" value="Chromosome"/>
</dbReference>
<dbReference type="Pfam" id="PF01212">
    <property type="entry name" value="Beta_elim_lyase"/>
    <property type="match status" value="1"/>
</dbReference>
<keyword evidence="6" id="KW-1185">Reference proteome</keyword>
<dbReference type="AlphaFoldDB" id="D3PDH9"/>
<evidence type="ECO:0000313" key="5">
    <source>
        <dbReference type="EMBL" id="BAI80652.1"/>
    </source>
</evidence>
<dbReference type="PANTHER" id="PTHR48097">
    <property type="entry name" value="L-THREONINE ALDOLASE-RELATED"/>
    <property type="match status" value="1"/>
</dbReference>
<keyword evidence="5" id="KW-0456">Lyase</keyword>
<proteinExistence type="inferred from homology"/>
<sequence>MNKYSFKNDYSEGAHPNIIKVLSETNFLQTEGYSQDIFCKKAAEIIKSYLQNDDVDIHFVTGGTQANLIMISSILRPYEAVISADTGHINVHEAGAIENCGHKIITIDSTDGKLYPEQIIEVLDKHTDEHMVKPKAVYISNSTETGTVYKLKELQNISNICKQHNLYLVLDGARIASAIVSSKSNLTLQDIAEYCDIFTIGGTKNGAMLGEAIVICNENFKEDFRYNIKQKGGLIAKGRILGIQFLELFKNNLYYDLARHANDMSFLIADELKKLGVNFLYPVESNQIFPILDNKLINYLLEKFEFYIWEKLDENTSAIRIVTSWATDEKSVKKFIEEVKSFLTKIN</sequence>